<dbReference type="Pfam" id="PF09382">
    <property type="entry name" value="RQC"/>
    <property type="match status" value="1"/>
</dbReference>
<dbReference type="GO" id="GO:0030894">
    <property type="term" value="C:replisome"/>
    <property type="evidence" value="ECO:0007669"/>
    <property type="project" value="TreeGrafter"/>
</dbReference>
<sequence length="610" mass="68703">MDIQQALAALRTYYGYEQFRSGQRTLIEAILQGKDVLGIMPTGAGKSICYQIPALLLPGVTLVISPLISLMKDQVDALNATGISATFINSSLSIKETNERMREVASGRYQLLYVAPERLESEQFRSLLRSVSIPLVAVDEAHCVSQWGHDFRPSYMSIVRLLRDLNPRPVMAAFTATATDVVKDDITERLKLQHPVKVTTGYARENLTLNVVRNADKRDYLAQYVKDHKGQAGIIYASTRREVESCHAFISSLGIAAGKYHAGLSEDERGRTQDAFQRDDLLVIVATNAFGMGIDKSNVRFVIHNNMPKNLEAYYQEAGRAGRDGEPGECVLLYSPQDVVTQKFFIEQSDADEERKRNDYRLLNEMVQYAHTGECLQQTIVRYFGEADSERCGICANCTDERELEDITENAKFVFGCIAGVRQRFGVTMIAKVLRGANDAKLRQLDLDRNRFYGRLSAMTEKAIVQLIHALVADGYLRLTDSQYPVVQFTERVREVIEQDGRVYRRVEREQPRKITSARTGRSTGTRTYGSGAGSSGDHSELFDALRQLRKQLADEERLPPFVIFHDSTLQEMCRLKPQTEADMRAVKGIGEAKLAKYGSAFLQVLRKYR</sequence>
<dbReference type="SUPFAM" id="SSF47819">
    <property type="entry name" value="HRDC-like"/>
    <property type="match status" value="1"/>
</dbReference>
<evidence type="ECO:0000256" key="7">
    <source>
        <dbReference type="ARBA" id="ARBA00022801"/>
    </source>
</evidence>
<dbReference type="SMART" id="SM00490">
    <property type="entry name" value="HELICc"/>
    <property type="match status" value="1"/>
</dbReference>
<evidence type="ECO:0000256" key="1">
    <source>
        <dbReference type="ARBA" id="ARBA00001946"/>
    </source>
</evidence>
<dbReference type="GO" id="GO:0006260">
    <property type="term" value="P:DNA replication"/>
    <property type="evidence" value="ECO:0007669"/>
    <property type="project" value="InterPro"/>
</dbReference>
<accession>A0AA95F5J1</accession>
<keyword evidence="14" id="KW-0413">Isomerase</keyword>
<dbReference type="SUPFAM" id="SSF52540">
    <property type="entry name" value="P-loop containing nucleoside triphosphate hydrolases"/>
    <property type="match status" value="1"/>
</dbReference>
<proteinExistence type="inferred from homology"/>
<dbReference type="SMART" id="SM00341">
    <property type="entry name" value="HRDC"/>
    <property type="match status" value="1"/>
</dbReference>
<dbReference type="Gene3D" id="3.40.50.300">
    <property type="entry name" value="P-loop containing nucleotide triphosphate hydrolases"/>
    <property type="match status" value="2"/>
</dbReference>
<reference evidence="21" key="1">
    <citation type="submission" date="2023-03" db="EMBL/GenBank/DDBJ databases">
        <title>Andean soil-derived lignocellulolytic bacterial consortium as a source of novel taxa and putative plastic-active enzymes.</title>
        <authorList>
            <person name="Diaz-Garcia L."/>
            <person name="Chuvochina M."/>
            <person name="Feuerriegel G."/>
            <person name="Bunk B."/>
            <person name="Sproer C."/>
            <person name="Streit W.R."/>
            <person name="Rodriguez L.M."/>
            <person name="Overmann J."/>
            <person name="Jimenez D.J."/>
        </authorList>
    </citation>
    <scope>NUCLEOTIDE SEQUENCE</scope>
    <source>
        <strain evidence="21">MAG 2441</strain>
    </source>
</reference>
<dbReference type="InterPro" id="IPR006293">
    <property type="entry name" value="DNA_helicase_ATP-dep_RecQ_bac"/>
</dbReference>
<evidence type="ECO:0000256" key="13">
    <source>
        <dbReference type="ARBA" id="ARBA00023204"/>
    </source>
</evidence>
<dbReference type="GO" id="GO:0043590">
    <property type="term" value="C:bacterial nucleoid"/>
    <property type="evidence" value="ECO:0007669"/>
    <property type="project" value="TreeGrafter"/>
</dbReference>
<dbReference type="Gene3D" id="1.10.150.80">
    <property type="entry name" value="HRDC domain"/>
    <property type="match status" value="1"/>
</dbReference>
<dbReference type="Pfam" id="PF00570">
    <property type="entry name" value="HRDC"/>
    <property type="match status" value="1"/>
</dbReference>
<dbReference type="CDD" id="cd17920">
    <property type="entry name" value="DEXHc_RecQ"/>
    <property type="match status" value="1"/>
</dbReference>
<dbReference type="InterPro" id="IPR004589">
    <property type="entry name" value="DNA_helicase_ATP-dep_RecQ"/>
</dbReference>
<dbReference type="Pfam" id="PF16124">
    <property type="entry name" value="RecQ_Zn_bind"/>
    <property type="match status" value="1"/>
</dbReference>
<organism evidence="21 22">
    <name type="scientific">Candidatus Cohnella colombiensis</name>
    <dbReference type="NCBI Taxonomy" id="3121368"/>
    <lineage>
        <taxon>Bacteria</taxon>
        <taxon>Bacillati</taxon>
        <taxon>Bacillota</taxon>
        <taxon>Bacilli</taxon>
        <taxon>Bacillales</taxon>
        <taxon>Paenibacillaceae</taxon>
        <taxon>Cohnella</taxon>
    </lineage>
</organism>
<keyword evidence="9" id="KW-0862">Zinc</keyword>
<feature type="domain" description="HRDC" evidence="18">
    <location>
        <begin position="536"/>
        <end position="610"/>
    </location>
</feature>
<comment type="cofactor">
    <cofactor evidence="1">
        <name>Mg(2+)</name>
        <dbReference type="ChEBI" id="CHEBI:18420"/>
    </cofactor>
</comment>
<protein>
    <recommendedName>
        <fullName evidence="16">DNA helicase RecQ</fullName>
        <ecNumber evidence="16">5.6.2.4</ecNumber>
    </recommendedName>
</protein>
<evidence type="ECO:0000256" key="16">
    <source>
        <dbReference type="NCBIfam" id="TIGR01389"/>
    </source>
</evidence>
<dbReference type="InterPro" id="IPR002121">
    <property type="entry name" value="HRDC_dom"/>
</dbReference>
<dbReference type="FunFam" id="1.10.150.80:FF:000002">
    <property type="entry name" value="ATP-dependent DNA helicase RecQ"/>
    <property type="match status" value="1"/>
</dbReference>
<dbReference type="GO" id="GO:0009378">
    <property type="term" value="F:four-way junction helicase activity"/>
    <property type="evidence" value="ECO:0007669"/>
    <property type="project" value="TreeGrafter"/>
</dbReference>
<keyword evidence="4" id="KW-0479">Metal-binding</keyword>
<dbReference type="SMART" id="SM00487">
    <property type="entry name" value="DEXDc"/>
    <property type="match status" value="1"/>
</dbReference>
<evidence type="ECO:0000256" key="15">
    <source>
        <dbReference type="ARBA" id="ARBA00034617"/>
    </source>
</evidence>
<dbReference type="GO" id="GO:0006281">
    <property type="term" value="P:DNA repair"/>
    <property type="evidence" value="ECO:0007669"/>
    <property type="project" value="UniProtKB-KW"/>
</dbReference>
<keyword evidence="5" id="KW-0547">Nucleotide-binding</keyword>
<dbReference type="AlphaFoldDB" id="A0AA95F5J1"/>
<dbReference type="InterPro" id="IPR027417">
    <property type="entry name" value="P-loop_NTPase"/>
</dbReference>
<name>A0AA95F5J1_9BACL</name>
<keyword evidence="22" id="KW-1185">Reference proteome</keyword>
<comment type="catalytic activity">
    <reaction evidence="15">
        <text>Couples ATP hydrolysis with the unwinding of duplex DNA by translocating in the 3'-5' direction.</text>
        <dbReference type="EC" id="5.6.2.4"/>
    </reaction>
</comment>
<dbReference type="InterPro" id="IPR014001">
    <property type="entry name" value="Helicase_ATP-bd"/>
</dbReference>
<dbReference type="Pfam" id="PF00271">
    <property type="entry name" value="Helicase_C"/>
    <property type="match status" value="1"/>
</dbReference>
<keyword evidence="13" id="KW-0234">DNA repair</keyword>
<evidence type="ECO:0000256" key="4">
    <source>
        <dbReference type="ARBA" id="ARBA00022723"/>
    </source>
</evidence>
<evidence type="ECO:0000256" key="12">
    <source>
        <dbReference type="ARBA" id="ARBA00023172"/>
    </source>
</evidence>
<dbReference type="Gene3D" id="1.10.10.10">
    <property type="entry name" value="Winged helix-like DNA-binding domain superfamily/Winged helix DNA-binding domain"/>
    <property type="match status" value="1"/>
</dbReference>
<dbReference type="NCBIfam" id="TIGR00614">
    <property type="entry name" value="recQ_fam"/>
    <property type="match status" value="1"/>
</dbReference>
<evidence type="ECO:0000256" key="17">
    <source>
        <dbReference type="SAM" id="MobiDB-lite"/>
    </source>
</evidence>
<evidence type="ECO:0000259" key="19">
    <source>
        <dbReference type="PROSITE" id="PS51192"/>
    </source>
</evidence>
<evidence type="ECO:0000256" key="8">
    <source>
        <dbReference type="ARBA" id="ARBA00022806"/>
    </source>
</evidence>
<evidence type="ECO:0000313" key="21">
    <source>
        <dbReference type="EMBL" id="WEK55250.1"/>
    </source>
</evidence>
<dbReference type="InterPro" id="IPR010997">
    <property type="entry name" value="HRDC-like_sf"/>
</dbReference>
<dbReference type="InterPro" id="IPR036390">
    <property type="entry name" value="WH_DNA-bd_sf"/>
</dbReference>
<evidence type="ECO:0000256" key="5">
    <source>
        <dbReference type="ARBA" id="ARBA00022741"/>
    </source>
</evidence>
<keyword evidence="8 21" id="KW-0347">Helicase</keyword>
<dbReference type="InterPro" id="IPR018982">
    <property type="entry name" value="RQC_domain"/>
</dbReference>
<dbReference type="EC" id="5.6.2.4" evidence="16"/>
<evidence type="ECO:0000256" key="6">
    <source>
        <dbReference type="ARBA" id="ARBA00022763"/>
    </source>
</evidence>
<keyword evidence="11" id="KW-0238">DNA-binding</keyword>
<keyword evidence="7 21" id="KW-0378">Hydrolase</keyword>
<evidence type="ECO:0000256" key="11">
    <source>
        <dbReference type="ARBA" id="ARBA00023125"/>
    </source>
</evidence>
<dbReference type="GO" id="GO:0016787">
    <property type="term" value="F:hydrolase activity"/>
    <property type="evidence" value="ECO:0007669"/>
    <property type="project" value="UniProtKB-KW"/>
</dbReference>
<dbReference type="InterPro" id="IPR001650">
    <property type="entry name" value="Helicase_C-like"/>
</dbReference>
<dbReference type="GO" id="GO:0043138">
    <property type="term" value="F:3'-5' DNA helicase activity"/>
    <property type="evidence" value="ECO:0007669"/>
    <property type="project" value="UniProtKB-EC"/>
</dbReference>
<evidence type="ECO:0000256" key="14">
    <source>
        <dbReference type="ARBA" id="ARBA00023235"/>
    </source>
</evidence>
<dbReference type="PROSITE" id="PS51194">
    <property type="entry name" value="HELICASE_CTER"/>
    <property type="match status" value="1"/>
</dbReference>
<dbReference type="EMBL" id="CP119317">
    <property type="protein sequence ID" value="WEK55250.1"/>
    <property type="molecule type" value="Genomic_DNA"/>
</dbReference>
<dbReference type="Proteomes" id="UP001178662">
    <property type="component" value="Chromosome"/>
</dbReference>
<dbReference type="GO" id="GO:0009432">
    <property type="term" value="P:SOS response"/>
    <property type="evidence" value="ECO:0007669"/>
    <property type="project" value="UniProtKB-UniRule"/>
</dbReference>
<keyword evidence="6" id="KW-0227">DNA damage</keyword>
<feature type="region of interest" description="Disordered" evidence="17">
    <location>
        <begin position="508"/>
        <end position="538"/>
    </location>
</feature>
<dbReference type="PANTHER" id="PTHR13710:SF105">
    <property type="entry name" value="ATP-DEPENDENT DNA HELICASE Q1"/>
    <property type="match status" value="1"/>
</dbReference>
<feature type="domain" description="Helicase C-terminal" evidence="20">
    <location>
        <begin position="216"/>
        <end position="367"/>
    </location>
</feature>
<dbReference type="GO" id="GO:0005524">
    <property type="term" value="F:ATP binding"/>
    <property type="evidence" value="ECO:0007669"/>
    <property type="project" value="UniProtKB-KW"/>
</dbReference>
<dbReference type="SMART" id="SM00956">
    <property type="entry name" value="RQC"/>
    <property type="match status" value="1"/>
</dbReference>
<dbReference type="InterPro" id="IPR011545">
    <property type="entry name" value="DEAD/DEAH_box_helicase_dom"/>
</dbReference>
<dbReference type="GO" id="GO:0006310">
    <property type="term" value="P:DNA recombination"/>
    <property type="evidence" value="ECO:0007669"/>
    <property type="project" value="UniProtKB-UniRule"/>
</dbReference>
<keyword evidence="10" id="KW-0067">ATP-binding</keyword>
<evidence type="ECO:0000256" key="10">
    <source>
        <dbReference type="ARBA" id="ARBA00022840"/>
    </source>
</evidence>
<dbReference type="GO" id="GO:0003677">
    <property type="term" value="F:DNA binding"/>
    <property type="evidence" value="ECO:0007669"/>
    <property type="project" value="UniProtKB-KW"/>
</dbReference>
<evidence type="ECO:0000256" key="9">
    <source>
        <dbReference type="ARBA" id="ARBA00022833"/>
    </source>
</evidence>
<dbReference type="SUPFAM" id="SSF46785">
    <property type="entry name" value="Winged helix' DNA-binding domain"/>
    <property type="match status" value="1"/>
</dbReference>
<dbReference type="NCBIfam" id="TIGR01389">
    <property type="entry name" value="recQ"/>
    <property type="match status" value="1"/>
</dbReference>
<feature type="domain" description="Helicase ATP-binding" evidence="19">
    <location>
        <begin position="27"/>
        <end position="196"/>
    </location>
</feature>
<evidence type="ECO:0000313" key="22">
    <source>
        <dbReference type="Proteomes" id="UP001178662"/>
    </source>
</evidence>
<evidence type="ECO:0000259" key="18">
    <source>
        <dbReference type="PROSITE" id="PS50967"/>
    </source>
</evidence>
<dbReference type="GO" id="GO:0046872">
    <property type="term" value="F:metal ion binding"/>
    <property type="evidence" value="ECO:0007669"/>
    <property type="project" value="UniProtKB-KW"/>
</dbReference>
<dbReference type="Pfam" id="PF00270">
    <property type="entry name" value="DEAD"/>
    <property type="match status" value="1"/>
</dbReference>
<dbReference type="PROSITE" id="PS51192">
    <property type="entry name" value="HELICASE_ATP_BIND_1"/>
    <property type="match status" value="1"/>
</dbReference>
<evidence type="ECO:0000259" key="20">
    <source>
        <dbReference type="PROSITE" id="PS51194"/>
    </source>
</evidence>
<comment type="cofactor">
    <cofactor evidence="2">
        <name>Zn(2+)</name>
        <dbReference type="ChEBI" id="CHEBI:29105"/>
    </cofactor>
</comment>
<evidence type="ECO:0000256" key="2">
    <source>
        <dbReference type="ARBA" id="ARBA00001947"/>
    </source>
</evidence>
<dbReference type="PANTHER" id="PTHR13710">
    <property type="entry name" value="DNA HELICASE RECQ FAMILY MEMBER"/>
    <property type="match status" value="1"/>
</dbReference>
<dbReference type="InterPro" id="IPR036388">
    <property type="entry name" value="WH-like_DNA-bd_sf"/>
</dbReference>
<evidence type="ECO:0000256" key="3">
    <source>
        <dbReference type="ARBA" id="ARBA00005446"/>
    </source>
</evidence>
<dbReference type="InterPro" id="IPR032284">
    <property type="entry name" value="RecQ_Zn-bd"/>
</dbReference>
<comment type="similarity">
    <text evidence="3">Belongs to the helicase family. RecQ subfamily.</text>
</comment>
<dbReference type="GO" id="GO:0005737">
    <property type="term" value="C:cytoplasm"/>
    <property type="evidence" value="ECO:0007669"/>
    <property type="project" value="TreeGrafter"/>
</dbReference>
<dbReference type="InterPro" id="IPR044876">
    <property type="entry name" value="HRDC_dom_sf"/>
</dbReference>
<gene>
    <name evidence="21" type="primary">recQ</name>
    <name evidence="21" type="ORF">P0Y55_04075</name>
</gene>
<dbReference type="PROSITE" id="PS50967">
    <property type="entry name" value="HRDC"/>
    <property type="match status" value="1"/>
</dbReference>
<keyword evidence="12" id="KW-0233">DNA recombination</keyword>
<dbReference type="FunFam" id="3.40.50.300:FF:000296">
    <property type="entry name" value="ATP-dependent DNA helicase RecQ"/>
    <property type="match status" value="1"/>
</dbReference>
<feature type="compositionally biased region" description="Low complexity" evidence="17">
    <location>
        <begin position="517"/>
        <end position="530"/>
    </location>
</feature>
<dbReference type="CDD" id="cd18794">
    <property type="entry name" value="SF2_C_RecQ"/>
    <property type="match status" value="1"/>
</dbReference>